<name>A0A6P4BXK0_ARADU</name>
<dbReference type="InterPro" id="IPR043502">
    <property type="entry name" value="DNA/RNA_pol_sf"/>
</dbReference>
<protein>
    <submittedName>
        <fullName evidence="2">Uncharacterized protein LOC107470127</fullName>
    </submittedName>
</protein>
<dbReference type="KEGG" id="adu:107470127"/>
<evidence type="ECO:0000313" key="1">
    <source>
        <dbReference type="Proteomes" id="UP000515211"/>
    </source>
</evidence>
<dbReference type="PANTHER" id="PTHR15503:SF45">
    <property type="entry name" value="RNA-DIRECTED DNA POLYMERASE HOMOLOG"/>
    <property type="match status" value="1"/>
</dbReference>
<accession>A0A6P4BXK0</accession>
<gene>
    <name evidence="2" type="primary">LOC107470127</name>
</gene>
<dbReference type="Proteomes" id="UP000515211">
    <property type="component" value="Chromosome 10"/>
</dbReference>
<dbReference type="RefSeq" id="XP_015944993.1">
    <property type="nucleotide sequence ID" value="XM_016089507.1"/>
</dbReference>
<dbReference type="GeneID" id="107470127"/>
<dbReference type="SUPFAM" id="SSF56672">
    <property type="entry name" value="DNA/RNA polymerases"/>
    <property type="match status" value="1"/>
</dbReference>
<dbReference type="InterPro" id="IPR032567">
    <property type="entry name" value="RTL1-rel"/>
</dbReference>
<reference evidence="2" key="2">
    <citation type="submission" date="2025-08" db="UniProtKB">
        <authorList>
            <consortium name="RefSeq"/>
        </authorList>
    </citation>
    <scope>IDENTIFICATION</scope>
    <source>
        <tissue evidence="2">Whole plant</tissue>
    </source>
</reference>
<reference evidence="1" key="1">
    <citation type="journal article" date="2016" name="Nat. Genet.">
        <title>The genome sequences of Arachis duranensis and Arachis ipaensis, the diploid ancestors of cultivated peanut.</title>
        <authorList>
            <person name="Bertioli D.J."/>
            <person name="Cannon S.B."/>
            <person name="Froenicke L."/>
            <person name="Huang G."/>
            <person name="Farmer A.D."/>
            <person name="Cannon E.K."/>
            <person name="Liu X."/>
            <person name="Gao D."/>
            <person name="Clevenger J."/>
            <person name="Dash S."/>
            <person name="Ren L."/>
            <person name="Moretzsohn M.C."/>
            <person name="Shirasawa K."/>
            <person name="Huang W."/>
            <person name="Vidigal B."/>
            <person name="Abernathy B."/>
            <person name="Chu Y."/>
            <person name="Niederhuth C.E."/>
            <person name="Umale P."/>
            <person name="Araujo A.C."/>
            <person name="Kozik A."/>
            <person name="Kim K.D."/>
            <person name="Burow M.D."/>
            <person name="Varshney R.K."/>
            <person name="Wang X."/>
            <person name="Zhang X."/>
            <person name="Barkley N."/>
            <person name="Guimaraes P.M."/>
            <person name="Isobe S."/>
            <person name="Guo B."/>
            <person name="Liao B."/>
            <person name="Stalker H.T."/>
            <person name="Schmitz R.J."/>
            <person name="Scheffler B.E."/>
            <person name="Leal-Bertioli S.C."/>
            <person name="Xun X."/>
            <person name="Jackson S.A."/>
            <person name="Michelmore R."/>
            <person name="Ozias-Akins P."/>
        </authorList>
    </citation>
    <scope>NUCLEOTIDE SEQUENCE [LARGE SCALE GENOMIC DNA]</scope>
    <source>
        <strain evidence="1">cv. V14167</strain>
    </source>
</reference>
<proteinExistence type="predicted"/>
<organism evidence="1 2">
    <name type="scientific">Arachis duranensis</name>
    <name type="common">Wild peanut</name>
    <dbReference type="NCBI Taxonomy" id="130453"/>
    <lineage>
        <taxon>Eukaryota</taxon>
        <taxon>Viridiplantae</taxon>
        <taxon>Streptophyta</taxon>
        <taxon>Embryophyta</taxon>
        <taxon>Tracheophyta</taxon>
        <taxon>Spermatophyta</taxon>
        <taxon>Magnoliopsida</taxon>
        <taxon>eudicotyledons</taxon>
        <taxon>Gunneridae</taxon>
        <taxon>Pentapetalae</taxon>
        <taxon>rosids</taxon>
        <taxon>fabids</taxon>
        <taxon>Fabales</taxon>
        <taxon>Fabaceae</taxon>
        <taxon>Papilionoideae</taxon>
        <taxon>50 kb inversion clade</taxon>
        <taxon>dalbergioids sensu lato</taxon>
        <taxon>Dalbergieae</taxon>
        <taxon>Pterocarpus clade</taxon>
        <taxon>Arachis</taxon>
    </lineage>
</organism>
<evidence type="ECO:0000313" key="2">
    <source>
        <dbReference type="RefSeq" id="XP_015944993.1"/>
    </source>
</evidence>
<dbReference type="AlphaFoldDB" id="A0A6P4BXK0"/>
<keyword evidence="1" id="KW-1185">Reference proteome</keyword>
<sequence>MTVTEYTNKFEELCRFSRICQGAEGSETLIRGSGKIAGKVLSALFDSRAMHSFIAFEKADELGLKIVVWDYDLKAYNITHESMKSVCFMPEDTEGPVVANSYYLNSMTVNYSGIECQGIMLLTASVLGDDQSLEQISVVCEFPEVFSDDIDEFPPNREVEFAIELVPGAGSISSAPYRMSPLEMAELKVQLEDLFDKRFI</sequence>
<dbReference type="PANTHER" id="PTHR15503">
    <property type="entry name" value="LDOC1 RELATED"/>
    <property type="match status" value="1"/>
</dbReference>